<sequence>YVKFLDYRLNPEHPPLVKALAGFPLLFQNLNFPLQSSGWKESVNGQWDIGAQFLYQSGNDVDQIIKWARLGPIILTLILIVFIYVWACEIMSGWWALLPTFLFALSPNVLAHGHYVTTDIGAALGIFIAIFYFVKFLLRPKNKYLILAGLTFGIAQLMKFSAFLLVPFFIFLLIVFLIWKAKNDSERGAGLKYLFKTIIIFIIGLLLIYFFYFVFTFHYPIQKQVLDTKYNLNSFAGGPDPKLESCHLSSKVSLSRRLRCVAEIDILMARNRILRPMAQYLLGLIMVAQRSAGGNTAYFLGEVSTAGWWYYFPVVFALKEPIPSLIFIGLALLIALISIFKNVISRNLKKAFSNYLGTDFGSFAMLSFVIFYWVYSMKSNLNIGVRHILPTLPFIYILSTDIIKKWLASQRINARNIIKIIFSGIKRVIISSLKAILITGLLVWFIIEVFVSYPYFLSYFNQLADGLWSGYQYVVDSNYDWGQDLKRLEKFVEKNKIDKIAVDYFGGGNPKYYLKNKAVYWWSAKGNPKEEGIEYLAVSINTLQGAFGKLHPGQFRKPEDEYQWLKALKNPYQPDFKAGTSIFIYKLF</sequence>
<keyword evidence="6 8" id="KW-1133">Transmembrane helix</keyword>
<evidence type="ECO:0000313" key="10">
    <source>
        <dbReference type="EMBL" id="PIU99344.1"/>
    </source>
</evidence>
<gene>
    <name evidence="10" type="ORF">COS59_00260</name>
</gene>
<dbReference type="PANTHER" id="PTHR33908:SF11">
    <property type="entry name" value="MEMBRANE PROTEIN"/>
    <property type="match status" value="1"/>
</dbReference>
<feature type="transmembrane region" description="Helical" evidence="8">
    <location>
        <begin position="321"/>
        <end position="340"/>
    </location>
</feature>
<protein>
    <recommendedName>
        <fullName evidence="9">Glycosyltransferase RgtA/B/C/D-like domain-containing protein</fullName>
    </recommendedName>
</protein>
<dbReference type="GO" id="GO:0016763">
    <property type="term" value="F:pentosyltransferase activity"/>
    <property type="evidence" value="ECO:0007669"/>
    <property type="project" value="TreeGrafter"/>
</dbReference>
<feature type="transmembrane region" description="Helical" evidence="8">
    <location>
        <begin position="387"/>
        <end position="407"/>
    </location>
</feature>
<feature type="transmembrane region" description="Helical" evidence="8">
    <location>
        <begin position="352"/>
        <end position="375"/>
    </location>
</feature>
<feature type="transmembrane region" description="Helical" evidence="8">
    <location>
        <begin position="198"/>
        <end position="219"/>
    </location>
</feature>
<evidence type="ECO:0000256" key="7">
    <source>
        <dbReference type="ARBA" id="ARBA00023136"/>
    </source>
</evidence>
<dbReference type="AlphaFoldDB" id="A0A2M7B895"/>
<organism evidence="10 11">
    <name type="scientific">Candidatus Wolfebacteria bacterium CG03_land_8_20_14_0_80_36_15</name>
    <dbReference type="NCBI Taxonomy" id="1975067"/>
    <lineage>
        <taxon>Bacteria</taxon>
        <taxon>Candidatus Wolfeibacteriota</taxon>
    </lineage>
</organism>
<dbReference type="GO" id="GO:0009103">
    <property type="term" value="P:lipopolysaccharide biosynthetic process"/>
    <property type="evidence" value="ECO:0007669"/>
    <property type="project" value="UniProtKB-ARBA"/>
</dbReference>
<keyword evidence="5 8" id="KW-0812">Transmembrane</keyword>
<evidence type="ECO:0000256" key="1">
    <source>
        <dbReference type="ARBA" id="ARBA00004651"/>
    </source>
</evidence>
<accession>A0A2M7B895</accession>
<feature type="non-terminal residue" evidence="10">
    <location>
        <position position="1"/>
    </location>
</feature>
<feature type="transmembrane region" description="Helical" evidence="8">
    <location>
        <begin position="73"/>
        <end position="95"/>
    </location>
</feature>
<keyword evidence="3" id="KW-0328">Glycosyltransferase</keyword>
<keyword evidence="7 8" id="KW-0472">Membrane</keyword>
<keyword evidence="4" id="KW-0808">Transferase</keyword>
<dbReference type="Pfam" id="PF13231">
    <property type="entry name" value="PMT_2"/>
    <property type="match status" value="1"/>
</dbReference>
<dbReference type="PANTHER" id="PTHR33908">
    <property type="entry name" value="MANNOSYLTRANSFERASE YKCB-RELATED"/>
    <property type="match status" value="1"/>
</dbReference>
<dbReference type="InterPro" id="IPR038731">
    <property type="entry name" value="RgtA/B/C-like"/>
</dbReference>
<evidence type="ECO:0000256" key="6">
    <source>
        <dbReference type="ARBA" id="ARBA00022989"/>
    </source>
</evidence>
<evidence type="ECO:0000256" key="2">
    <source>
        <dbReference type="ARBA" id="ARBA00022475"/>
    </source>
</evidence>
<evidence type="ECO:0000256" key="5">
    <source>
        <dbReference type="ARBA" id="ARBA00022692"/>
    </source>
</evidence>
<dbReference type="Proteomes" id="UP000230131">
    <property type="component" value="Unassembled WGS sequence"/>
</dbReference>
<feature type="transmembrane region" description="Helical" evidence="8">
    <location>
        <begin position="115"/>
        <end position="138"/>
    </location>
</feature>
<dbReference type="GO" id="GO:0005886">
    <property type="term" value="C:plasma membrane"/>
    <property type="evidence" value="ECO:0007669"/>
    <property type="project" value="UniProtKB-SubCell"/>
</dbReference>
<feature type="transmembrane region" description="Helical" evidence="8">
    <location>
        <begin position="428"/>
        <end position="447"/>
    </location>
</feature>
<keyword evidence="2" id="KW-1003">Cell membrane</keyword>
<reference evidence="11" key="1">
    <citation type="submission" date="2017-09" db="EMBL/GenBank/DDBJ databases">
        <title>Depth-based differentiation of microbial function through sediment-hosted aquifers and enrichment of novel symbionts in the deep terrestrial subsurface.</title>
        <authorList>
            <person name="Probst A.J."/>
            <person name="Ladd B."/>
            <person name="Jarett J.K."/>
            <person name="Geller-Mcgrath D.E."/>
            <person name="Sieber C.M.K."/>
            <person name="Emerson J.B."/>
            <person name="Anantharaman K."/>
            <person name="Thomas B.C."/>
            <person name="Malmstrom R."/>
            <person name="Stieglmeier M."/>
            <person name="Klingl A."/>
            <person name="Woyke T."/>
            <person name="Ryan C.M."/>
            <person name="Banfield J.F."/>
        </authorList>
    </citation>
    <scope>NUCLEOTIDE SEQUENCE [LARGE SCALE GENOMIC DNA]</scope>
</reference>
<evidence type="ECO:0000256" key="3">
    <source>
        <dbReference type="ARBA" id="ARBA00022676"/>
    </source>
</evidence>
<dbReference type="InterPro" id="IPR050297">
    <property type="entry name" value="LipidA_mod_glycosyltrf_83"/>
</dbReference>
<proteinExistence type="predicted"/>
<feature type="transmembrane region" description="Helical" evidence="8">
    <location>
        <begin position="145"/>
        <end position="178"/>
    </location>
</feature>
<evidence type="ECO:0000313" key="11">
    <source>
        <dbReference type="Proteomes" id="UP000230131"/>
    </source>
</evidence>
<evidence type="ECO:0000256" key="8">
    <source>
        <dbReference type="SAM" id="Phobius"/>
    </source>
</evidence>
<feature type="domain" description="Glycosyltransferase RgtA/B/C/D-like" evidence="9">
    <location>
        <begin position="68"/>
        <end position="181"/>
    </location>
</feature>
<evidence type="ECO:0000256" key="4">
    <source>
        <dbReference type="ARBA" id="ARBA00022679"/>
    </source>
</evidence>
<comment type="caution">
    <text evidence="10">The sequence shown here is derived from an EMBL/GenBank/DDBJ whole genome shotgun (WGS) entry which is preliminary data.</text>
</comment>
<dbReference type="EMBL" id="PEVH01000009">
    <property type="protein sequence ID" value="PIU99344.1"/>
    <property type="molecule type" value="Genomic_DNA"/>
</dbReference>
<comment type="subcellular location">
    <subcellularLocation>
        <location evidence="1">Cell membrane</location>
        <topology evidence="1">Multi-pass membrane protein</topology>
    </subcellularLocation>
</comment>
<name>A0A2M7B895_9BACT</name>
<evidence type="ECO:0000259" key="9">
    <source>
        <dbReference type="Pfam" id="PF13231"/>
    </source>
</evidence>